<dbReference type="EMBL" id="CM047901">
    <property type="protein sequence ID" value="KAJ0097038.1"/>
    <property type="molecule type" value="Genomic_DNA"/>
</dbReference>
<name>A0ACC1BDN3_9ROSI</name>
<keyword evidence="2" id="KW-1185">Reference proteome</keyword>
<evidence type="ECO:0000313" key="2">
    <source>
        <dbReference type="Proteomes" id="UP001164250"/>
    </source>
</evidence>
<accession>A0ACC1BDN3</accession>
<dbReference type="Proteomes" id="UP001164250">
    <property type="component" value="Chromosome 5"/>
</dbReference>
<organism evidence="1 2">
    <name type="scientific">Pistacia atlantica</name>
    <dbReference type="NCBI Taxonomy" id="434234"/>
    <lineage>
        <taxon>Eukaryota</taxon>
        <taxon>Viridiplantae</taxon>
        <taxon>Streptophyta</taxon>
        <taxon>Embryophyta</taxon>
        <taxon>Tracheophyta</taxon>
        <taxon>Spermatophyta</taxon>
        <taxon>Magnoliopsida</taxon>
        <taxon>eudicotyledons</taxon>
        <taxon>Gunneridae</taxon>
        <taxon>Pentapetalae</taxon>
        <taxon>rosids</taxon>
        <taxon>malvids</taxon>
        <taxon>Sapindales</taxon>
        <taxon>Anacardiaceae</taxon>
        <taxon>Pistacia</taxon>
    </lineage>
</organism>
<reference evidence="2" key="1">
    <citation type="journal article" date="2023" name="G3 (Bethesda)">
        <title>Genome assembly and association tests identify interacting loci associated with vigor, precocity, and sex in interspecific pistachio rootstocks.</title>
        <authorList>
            <person name="Palmer W."/>
            <person name="Jacygrad E."/>
            <person name="Sagayaradj S."/>
            <person name="Cavanaugh K."/>
            <person name="Han R."/>
            <person name="Bertier L."/>
            <person name="Beede B."/>
            <person name="Kafkas S."/>
            <person name="Golino D."/>
            <person name="Preece J."/>
            <person name="Michelmore R."/>
        </authorList>
    </citation>
    <scope>NUCLEOTIDE SEQUENCE [LARGE SCALE GENOMIC DNA]</scope>
</reference>
<comment type="caution">
    <text evidence="1">The sequence shown here is derived from an EMBL/GenBank/DDBJ whole genome shotgun (WGS) entry which is preliminary data.</text>
</comment>
<gene>
    <name evidence="1" type="ORF">Patl1_28705</name>
</gene>
<sequence>MKCRVSGCSSDDFTFPFVIKACSSSRALGIGREIHCVVLRTGYDKNLVIQTALVDFYAKNGDMEAARVLIDRIPQPDLVSWNALIAGYSLNGLHQEAFETFRRALETGLEPNVSTLASVIPVCTRLGLFHIGKSLHGFIVKSGYMCDLFLAPTLISMYTGDFDLSTARKLFDSVVEKNVTVWNALISAYTQSKKFFEAFEMFRGMVRAQLKLDLVTFVSIIPSCEGYSCIDYGESLHACAVKHGLENQLSVSTAFLSMYAKFGNLDSAKFLFDQVPIRNLLSYNAMISGCVSNGLWDASLAVFREMKIEGFNPDAVSLISVISACSKLDVILLGKSVHAFSLRNGLHSNIDVSNALLMFYSDCDQLSYSFKLFHRMPLRNAVSWNTLISGCIHSGKTEEATILLEQMQKEGAELDMVTLISIIPCFSESENLKQGMAIHGYAVKTGYASDVSLANALITMYCNCGNLSDGRLLFEVMYERNLVSWNSLITGCRYHNLQNEVLVLFREMRREGQSPNHVSLLNLLPVCRTEVQGKSIHAFAIRTGFVQETPLLTSLIFIVHGNVELGEKISEMLFEIDPENSGSYVTLHNIYASAGKWEDANRVRSEMEQKRLKKMPGFSLVGDGQFS</sequence>
<proteinExistence type="predicted"/>
<protein>
    <submittedName>
        <fullName evidence="1">Uncharacterized protein</fullName>
    </submittedName>
</protein>
<evidence type="ECO:0000313" key="1">
    <source>
        <dbReference type="EMBL" id="KAJ0097038.1"/>
    </source>
</evidence>